<evidence type="ECO:0000256" key="4">
    <source>
        <dbReference type="ARBA" id="ARBA00022741"/>
    </source>
</evidence>
<dbReference type="AlphaFoldDB" id="A0A1A6H2I2"/>
<dbReference type="GO" id="GO:0035556">
    <property type="term" value="P:intracellular signal transduction"/>
    <property type="evidence" value="ECO:0007669"/>
    <property type="project" value="TreeGrafter"/>
</dbReference>
<dbReference type="OrthoDB" id="193931at2759"/>
<dbReference type="InterPro" id="IPR008266">
    <property type="entry name" value="Tyr_kinase_AS"/>
</dbReference>
<dbReference type="GO" id="GO:0005737">
    <property type="term" value="C:cytoplasm"/>
    <property type="evidence" value="ECO:0007669"/>
    <property type="project" value="TreeGrafter"/>
</dbReference>
<keyword evidence="6" id="KW-0067">ATP-binding</keyword>
<dbReference type="Gene3D" id="3.30.200.20">
    <property type="entry name" value="Phosphorylase Kinase, domain 1"/>
    <property type="match status" value="1"/>
</dbReference>
<keyword evidence="2" id="KW-0723">Serine/threonine-protein kinase</keyword>
<dbReference type="Pfam" id="PF00069">
    <property type="entry name" value="Pkinase"/>
    <property type="match status" value="1"/>
</dbReference>
<dbReference type="PANTHER" id="PTHR24346:SF30">
    <property type="entry name" value="MATERNAL EMBRYONIC LEUCINE ZIPPER KINASE"/>
    <property type="match status" value="1"/>
</dbReference>
<dbReference type="Gene3D" id="1.10.510.10">
    <property type="entry name" value="Transferase(Phosphotransferase) domain 1"/>
    <property type="match status" value="1"/>
</dbReference>
<evidence type="ECO:0000313" key="8">
    <source>
        <dbReference type="EMBL" id="OBS72499.1"/>
    </source>
</evidence>
<keyword evidence="9" id="KW-1185">Reference proteome</keyword>
<proteinExistence type="predicted"/>
<keyword evidence="5" id="KW-0418">Kinase</keyword>
<dbReference type="EC" id="2.7.11.1" evidence="1"/>
<sequence length="294" mass="32157">MVVLGLKITASNEASLRSSYKILNTIWQGSFVIPMSSSFISVHTYLVHASGGGLLDWIQEDGHLQEEEARQLVQQIGSAGHYYHSKGVVHGDLRPENILVDGEGNIKLSDFGLGVELTQGEVSSVEFSLEEFPSLPNPIIIIIMADLGYDPYEVLESLKAQTFSGTMVMYLTLAHKSLWEDSQENRVKPVQPGAAPCVTPADLSTFPLTLNRRASKPALHTFLYECQLPNDEKCLRMEGGKRAIMSAAPQCSLLKTICHHAAAAAALCTHSMSCYGAETHLQKTTHFPGRNYGP</sequence>
<feature type="domain" description="Protein kinase" evidence="7">
    <location>
        <begin position="1"/>
        <end position="223"/>
    </location>
</feature>
<evidence type="ECO:0000256" key="1">
    <source>
        <dbReference type="ARBA" id="ARBA00012513"/>
    </source>
</evidence>
<dbReference type="GO" id="GO:0004674">
    <property type="term" value="F:protein serine/threonine kinase activity"/>
    <property type="evidence" value="ECO:0007669"/>
    <property type="project" value="UniProtKB-KW"/>
</dbReference>
<dbReference type="InterPro" id="IPR011009">
    <property type="entry name" value="Kinase-like_dom_sf"/>
</dbReference>
<dbReference type="PROSITE" id="PS00109">
    <property type="entry name" value="PROTEIN_KINASE_TYR"/>
    <property type="match status" value="1"/>
</dbReference>
<dbReference type="GO" id="GO:0005524">
    <property type="term" value="F:ATP binding"/>
    <property type="evidence" value="ECO:0007669"/>
    <property type="project" value="UniProtKB-KW"/>
</dbReference>
<comment type="caution">
    <text evidence="8">The sequence shown here is derived from an EMBL/GenBank/DDBJ whole genome shotgun (WGS) entry which is preliminary data.</text>
</comment>
<evidence type="ECO:0000259" key="7">
    <source>
        <dbReference type="PROSITE" id="PS50011"/>
    </source>
</evidence>
<evidence type="ECO:0000313" key="9">
    <source>
        <dbReference type="Proteomes" id="UP000092124"/>
    </source>
</evidence>
<dbReference type="InterPro" id="IPR000719">
    <property type="entry name" value="Prot_kinase_dom"/>
</dbReference>
<accession>A0A1A6H2I2</accession>
<evidence type="ECO:0000256" key="6">
    <source>
        <dbReference type="ARBA" id="ARBA00022840"/>
    </source>
</evidence>
<dbReference type="SMART" id="SM00220">
    <property type="entry name" value="S_TKc"/>
    <property type="match status" value="1"/>
</dbReference>
<evidence type="ECO:0000256" key="3">
    <source>
        <dbReference type="ARBA" id="ARBA00022679"/>
    </source>
</evidence>
<protein>
    <recommendedName>
        <fullName evidence="1">non-specific serine/threonine protein kinase</fullName>
        <ecNumber evidence="1">2.7.11.1</ecNumber>
    </recommendedName>
</protein>
<keyword evidence="3" id="KW-0808">Transferase</keyword>
<reference evidence="8 9" key="1">
    <citation type="submission" date="2016-06" db="EMBL/GenBank/DDBJ databases">
        <title>The Draft Genome Sequence and Annotation of the Desert Woodrat Neotoma lepida.</title>
        <authorList>
            <person name="Campbell M."/>
            <person name="Oakeson K.F."/>
            <person name="Yandell M."/>
            <person name="Halpert J.R."/>
            <person name="Dearing D."/>
        </authorList>
    </citation>
    <scope>NUCLEOTIDE SEQUENCE [LARGE SCALE GENOMIC DNA]</scope>
    <source>
        <strain evidence="8">417</strain>
        <tissue evidence="8">Liver</tissue>
    </source>
</reference>
<evidence type="ECO:0000256" key="2">
    <source>
        <dbReference type="ARBA" id="ARBA00022527"/>
    </source>
</evidence>
<name>A0A1A6H2I2_NEOLE</name>
<evidence type="ECO:0000256" key="5">
    <source>
        <dbReference type="ARBA" id="ARBA00022777"/>
    </source>
</evidence>
<dbReference type="PROSITE" id="PS50011">
    <property type="entry name" value="PROTEIN_KINASE_DOM"/>
    <property type="match status" value="1"/>
</dbReference>
<gene>
    <name evidence="8" type="ORF">A6R68_12917</name>
</gene>
<dbReference type="Gene3D" id="1.10.8.10">
    <property type="entry name" value="DNA helicase RuvA subunit, C-terminal domain"/>
    <property type="match status" value="1"/>
</dbReference>
<dbReference type="Proteomes" id="UP000092124">
    <property type="component" value="Unassembled WGS sequence"/>
</dbReference>
<dbReference type="STRING" id="56216.A0A1A6H2I2"/>
<dbReference type="SUPFAM" id="SSF56112">
    <property type="entry name" value="Protein kinase-like (PK-like)"/>
    <property type="match status" value="1"/>
</dbReference>
<organism evidence="8 9">
    <name type="scientific">Neotoma lepida</name>
    <name type="common">Desert woodrat</name>
    <dbReference type="NCBI Taxonomy" id="56216"/>
    <lineage>
        <taxon>Eukaryota</taxon>
        <taxon>Metazoa</taxon>
        <taxon>Chordata</taxon>
        <taxon>Craniata</taxon>
        <taxon>Vertebrata</taxon>
        <taxon>Euteleostomi</taxon>
        <taxon>Mammalia</taxon>
        <taxon>Eutheria</taxon>
        <taxon>Euarchontoglires</taxon>
        <taxon>Glires</taxon>
        <taxon>Rodentia</taxon>
        <taxon>Myomorpha</taxon>
        <taxon>Muroidea</taxon>
        <taxon>Cricetidae</taxon>
        <taxon>Neotominae</taxon>
        <taxon>Neotoma</taxon>
    </lineage>
</organism>
<dbReference type="PANTHER" id="PTHR24346">
    <property type="entry name" value="MAP/MICROTUBULE AFFINITY-REGULATING KINASE"/>
    <property type="match status" value="1"/>
</dbReference>
<dbReference type="EMBL" id="LZPO01055100">
    <property type="protein sequence ID" value="OBS72499.1"/>
    <property type="molecule type" value="Genomic_DNA"/>
</dbReference>
<keyword evidence="4" id="KW-0547">Nucleotide-binding</keyword>